<reference evidence="1 2" key="2">
    <citation type="journal article" date="2013" name="Plant Cell Physiol.">
        <title>Rice Annotation Project Database (RAP-DB): an integrative and interactive database for rice genomics.</title>
        <authorList>
            <person name="Sakai H."/>
            <person name="Lee S.S."/>
            <person name="Tanaka T."/>
            <person name="Numa H."/>
            <person name="Kim J."/>
            <person name="Kawahara Y."/>
            <person name="Wakimoto H."/>
            <person name="Yang C.C."/>
            <person name="Iwamoto M."/>
            <person name="Abe T."/>
            <person name="Yamada Y."/>
            <person name="Muto A."/>
            <person name="Inokuchi H."/>
            <person name="Ikemura T."/>
            <person name="Matsumoto T."/>
            <person name="Sasaki T."/>
            <person name="Itoh T."/>
        </authorList>
    </citation>
    <scope>NUCLEOTIDE SEQUENCE [LARGE SCALE GENOMIC DNA]</scope>
    <source>
        <strain evidence="2">cv. Nipponbare</strain>
    </source>
</reference>
<dbReference type="PaxDb" id="39947-A0A0P0UZK6"/>
<dbReference type="EMBL" id="AP014957">
    <property type="protein sequence ID" value="BAS71007.1"/>
    <property type="molecule type" value="Genomic_DNA"/>
</dbReference>
<dbReference type="Proteomes" id="UP000059680">
    <property type="component" value="Chromosome 1"/>
</dbReference>
<sequence length="150" mass="15994">MQVVVVADATEGEELRLEAVLVVVGVAAGVAHGREKGILGGGARQLPHGRRLEVEDGNRRRFLVLLHTLVVVELEKPVVVVLLLLLLICLLLSPASSSSYAAAVAAVGDPVVVVPRIQIPRRLLPRRYCCCSNARPSTSPDPITRRGVGD</sequence>
<dbReference type="AlphaFoldDB" id="A0A0P0UZK6"/>
<evidence type="ECO:0000313" key="1">
    <source>
        <dbReference type="EMBL" id="BAS71007.1"/>
    </source>
</evidence>
<protein>
    <submittedName>
        <fullName evidence="1">Os01g0214001 protein</fullName>
    </submittedName>
</protein>
<proteinExistence type="predicted"/>
<dbReference type="Gramene" id="Os01t0214001-00">
    <property type="protein sequence ID" value="Os01t0214001-00"/>
    <property type="gene ID" value="Os01g0214001"/>
</dbReference>
<organism evidence="1 2">
    <name type="scientific">Oryza sativa subsp. japonica</name>
    <name type="common">Rice</name>
    <dbReference type="NCBI Taxonomy" id="39947"/>
    <lineage>
        <taxon>Eukaryota</taxon>
        <taxon>Viridiplantae</taxon>
        <taxon>Streptophyta</taxon>
        <taxon>Embryophyta</taxon>
        <taxon>Tracheophyta</taxon>
        <taxon>Spermatophyta</taxon>
        <taxon>Magnoliopsida</taxon>
        <taxon>Liliopsida</taxon>
        <taxon>Poales</taxon>
        <taxon>Poaceae</taxon>
        <taxon>BOP clade</taxon>
        <taxon>Oryzoideae</taxon>
        <taxon>Oryzeae</taxon>
        <taxon>Oryzinae</taxon>
        <taxon>Oryza</taxon>
        <taxon>Oryza sativa</taxon>
    </lineage>
</organism>
<reference evidence="2" key="1">
    <citation type="journal article" date="2005" name="Nature">
        <title>The map-based sequence of the rice genome.</title>
        <authorList>
            <consortium name="International rice genome sequencing project (IRGSP)"/>
            <person name="Matsumoto T."/>
            <person name="Wu J."/>
            <person name="Kanamori H."/>
            <person name="Katayose Y."/>
            <person name="Fujisawa M."/>
            <person name="Namiki N."/>
            <person name="Mizuno H."/>
            <person name="Yamamoto K."/>
            <person name="Antonio B.A."/>
            <person name="Baba T."/>
            <person name="Sakata K."/>
            <person name="Nagamura Y."/>
            <person name="Aoki H."/>
            <person name="Arikawa K."/>
            <person name="Arita K."/>
            <person name="Bito T."/>
            <person name="Chiden Y."/>
            <person name="Fujitsuka N."/>
            <person name="Fukunaka R."/>
            <person name="Hamada M."/>
            <person name="Harada C."/>
            <person name="Hayashi A."/>
            <person name="Hijishita S."/>
            <person name="Honda M."/>
            <person name="Hosokawa S."/>
            <person name="Ichikawa Y."/>
            <person name="Idonuma A."/>
            <person name="Iijima M."/>
            <person name="Ikeda M."/>
            <person name="Ikeno M."/>
            <person name="Ito K."/>
            <person name="Ito S."/>
            <person name="Ito T."/>
            <person name="Ito Y."/>
            <person name="Ito Y."/>
            <person name="Iwabuchi A."/>
            <person name="Kamiya K."/>
            <person name="Karasawa W."/>
            <person name="Kurita K."/>
            <person name="Katagiri S."/>
            <person name="Kikuta A."/>
            <person name="Kobayashi H."/>
            <person name="Kobayashi N."/>
            <person name="Machita K."/>
            <person name="Maehara T."/>
            <person name="Masukawa M."/>
            <person name="Mizubayashi T."/>
            <person name="Mukai Y."/>
            <person name="Nagasaki H."/>
            <person name="Nagata Y."/>
            <person name="Naito S."/>
            <person name="Nakashima M."/>
            <person name="Nakama Y."/>
            <person name="Nakamichi Y."/>
            <person name="Nakamura M."/>
            <person name="Meguro A."/>
            <person name="Negishi M."/>
            <person name="Ohta I."/>
            <person name="Ohta T."/>
            <person name="Okamoto M."/>
            <person name="Ono N."/>
            <person name="Saji S."/>
            <person name="Sakaguchi M."/>
            <person name="Sakai K."/>
            <person name="Shibata M."/>
            <person name="Shimokawa T."/>
            <person name="Song J."/>
            <person name="Takazaki Y."/>
            <person name="Terasawa K."/>
            <person name="Tsugane M."/>
            <person name="Tsuji K."/>
            <person name="Ueda S."/>
            <person name="Waki K."/>
            <person name="Yamagata H."/>
            <person name="Yamamoto M."/>
            <person name="Yamamoto S."/>
            <person name="Yamane H."/>
            <person name="Yoshiki S."/>
            <person name="Yoshihara R."/>
            <person name="Yukawa K."/>
            <person name="Zhong H."/>
            <person name="Yano M."/>
            <person name="Yuan Q."/>
            <person name="Ouyang S."/>
            <person name="Liu J."/>
            <person name="Jones K.M."/>
            <person name="Gansberger K."/>
            <person name="Moffat K."/>
            <person name="Hill J."/>
            <person name="Bera J."/>
            <person name="Fadrosh D."/>
            <person name="Jin S."/>
            <person name="Johri S."/>
            <person name="Kim M."/>
            <person name="Overton L."/>
            <person name="Reardon M."/>
            <person name="Tsitrin T."/>
            <person name="Vuong H."/>
            <person name="Weaver B."/>
            <person name="Ciecko A."/>
            <person name="Tallon L."/>
            <person name="Jackson J."/>
            <person name="Pai G."/>
            <person name="Aken S.V."/>
            <person name="Utterback T."/>
            <person name="Reidmuller S."/>
            <person name="Feldblyum T."/>
            <person name="Hsiao J."/>
            <person name="Zismann V."/>
            <person name="Iobst S."/>
            <person name="de Vazeille A.R."/>
            <person name="Buell C.R."/>
            <person name="Ying K."/>
            <person name="Li Y."/>
            <person name="Lu T."/>
            <person name="Huang Y."/>
            <person name="Zhao Q."/>
            <person name="Feng Q."/>
            <person name="Zhang L."/>
            <person name="Zhu J."/>
            <person name="Weng Q."/>
            <person name="Mu J."/>
            <person name="Lu Y."/>
            <person name="Fan D."/>
            <person name="Liu Y."/>
            <person name="Guan J."/>
            <person name="Zhang Y."/>
            <person name="Yu S."/>
            <person name="Liu X."/>
            <person name="Zhang Y."/>
            <person name="Hong G."/>
            <person name="Han B."/>
            <person name="Choisne N."/>
            <person name="Demange N."/>
            <person name="Orjeda G."/>
            <person name="Samain S."/>
            <person name="Cattolico L."/>
            <person name="Pelletier E."/>
            <person name="Couloux A."/>
            <person name="Segurens B."/>
            <person name="Wincker P."/>
            <person name="D'Hont A."/>
            <person name="Scarpelli C."/>
            <person name="Weissenbach J."/>
            <person name="Salanoubat M."/>
            <person name="Quetier F."/>
            <person name="Yu Y."/>
            <person name="Kim H.R."/>
            <person name="Rambo T."/>
            <person name="Currie J."/>
            <person name="Collura K."/>
            <person name="Luo M."/>
            <person name="Yang T."/>
            <person name="Ammiraju J.S.S."/>
            <person name="Engler F."/>
            <person name="Soderlund C."/>
            <person name="Wing R.A."/>
            <person name="Palmer L.E."/>
            <person name="de la Bastide M."/>
            <person name="Spiegel L."/>
            <person name="Nascimento L."/>
            <person name="Zutavern T."/>
            <person name="O'Shaughnessy A."/>
            <person name="Dike S."/>
            <person name="Dedhia N."/>
            <person name="Preston R."/>
            <person name="Balija V."/>
            <person name="McCombie W.R."/>
            <person name="Chow T."/>
            <person name="Chen H."/>
            <person name="Chung M."/>
            <person name="Chen C."/>
            <person name="Shaw J."/>
            <person name="Wu H."/>
            <person name="Hsiao K."/>
            <person name="Chao Y."/>
            <person name="Chu M."/>
            <person name="Cheng C."/>
            <person name="Hour A."/>
            <person name="Lee P."/>
            <person name="Lin S."/>
            <person name="Lin Y."/>
            <person name="Liou J."/>
            <person name="Liu S."/>
            <person name="Hsing Y."/>
            <person name="Raghuvanshi S."/>
            <person name="Mohanty A."/>
            <person name="Bharti A.K."/>
            <person name="Gaur A."/>
            <person name="Gupta V."/>
            <person name="Kumar D."/>
            <person name="Ravi V."/>
            <person name="Vij S."/>
            <person name="Kapur A."/>
            <person name="Khurana P."/>
            <person name="Khurana P."/>
            <person name="Khurana J.P."/>
            <person name="Tyagi A.K."/>
            <person name="Gaikwad K."/>
            <person name="Singh A."/>
            <person name="Dalal V."/>
            <person name="Srivastava S."/>
            <person name="Dixit A."/>
            <person name="Pal A.K."/>
            <person name="Ghazi I.A."/>
            <person name="Yadav M."/>
            <person name="Pandit A."/>
            <person name="Bhargava A."/>
            <person name="Sureshbabu K."/>
            <person name="Batra K."/>
            <person name="Sharma T.R."/>
            <person name="Mohapatra T."/>
            <person name="Singh N.K."/>
            <person name="Messing J."/>
            <person name="Nelson A.B."/>
            <person name="Fuks G."/>
            <person name="Kavchok S."/>
            <person name="Keizer G."/>
            <person name="Linton E."/>
            <person name="Llaca V."/>
            <person name="Song R."/>
            <person name="Tanyolac B."/>
            <person name="Young S."/>
            <person name="Ho-Il K."/>
            <person name="Hahn J.H."/>
            <person name="Sangsakoo G."/>
            <person name="Vanavichit A."/>
            <person name="de Mattos Luiz.A.T."/>
            <person name="Zimmer P.D."/>
            <person name="Malone G."/>
            <person name="Dellagostin O."/>
            <person name="de Oliveira A.C."/>
            <person name="Bevan M."/>
            <person name="Bancroft I."/>
            <person name="Minx P."/>
            <person name="Cordum H."/>
            <person name="Wilson R."/>
            <person name="Cheng Z."/>
            <person name="Jin W."/>
            <person name="Jiang J."/>
            <person name="Leong S.A."/>
            <person name="Iwama H."/>
            <person name="Gojobori T."/>
            <person name="Itoh T."/>
            <person name="Niimura Y."/>
            <person name="Fujii Y."/>
            <person name="Habara T."/>
            <person name="Sakai H."/>
            <person name="Sato Y."/>
            <person name="Wilson G."/>
            <person name="Kumar K."/>
            <person name="McCouch S."/>
            <person name="Juretic N."/>
            <person name="Hoen D."/>
            <person name="Wright S."/>
            <person name="Bruskiewich R."/>
            <person name="Bureau T."/>
            <person name="Miyao A."/>
            <person name="Hirochika H."/>
            <person name="Nishikawa T."/>
            <person name="Kadowaki K."/>
            <person name="Sugiura M."/>
            <person name="Burr B."/>
            <person name="Sasaki T."/>
        </authorList>
    </citation>
    <scope>NUCLEOTIDE SEQUENCE [LARGE SCALE GENOMIC DNA]</scope>
    <source>
        <strain evidence="2">cv. Nipponbare</strain>
    </source>
</reference>
<accession>A0A0P0UZK6</accession>
<evidence type="ECO:0000313" key="2">
    <source>
        <dbReference type="Proteomes" id="UP000059680"/>
    </source>
</evidence>
<dbReference type="InParanoid" id="A0A0P0UZK6"/>
<gene>
    <name evidence="1" type="ordered locus">Os01g0214001</name>
    <name evidence="1" type="ORF">OSNPB_010214001</name>
</gene>
<name>A0A0P0UZK6_ORYSJ</name>
<reference evidence="1 2" key="3">
    <citation type="journal article" date="2013" name="Rice">
        <title>Improvement of the Oryza sativa Nipponbare reference genome using next generation sequence and optical map data.</title>
        <authorList>
            <person name="Kawahara Y."/>
            <person name="de la Bastide M."/>
            <person name="Hamilton J.P."/>
            <person name="Kanamori H."/>
            <person name="McCombie W.R."/>
            <person name="Ouyang S."/>
            <person name="Schwartz D.C."/>
            <person name="Tanaka T."/>
            <person name="Wu J."/>
            <person name="Zhou S."/>
            <person name="Childs K.L."/>
            <person name="Davidson R.M."/>
            <person name="Lin H."/>
            <person name="Quesada-Ocampo L."/>
            <person name="Vaillancourt B."/>
            <person name="Sakai H."/>
            <person name="Lee S.S."/>
            <person name="Kim J."/>
            <person name="Numa H."/>
            <person name="Itoh T."/>
            <person name="Buell C.R."/>
            <person name="Matsumoto T."/>
        </authorList>
    </citation>
    <scope>NUCLEOTIDE SEQUENCE [LARGE SCALE GENOMIC DNA]</scope>
    <source>
        <strain evidence="2">cv. Nipponbare</strain>
    </source>
</reference>
<keyword evidence="2" id="KW-1185">Reference proteome</keyword>